<feature type="active site" description="Glycyl thioester intermediate" evidence="2">
    <location>
        <position position="1992"/>
    </location>
</feature>
<sequence>MVRQQIRAYQRAAGYKALQELLRVCDGSPRLQCKLLSDFVNVLRPPDATTDDAIVSHYTRDVAYVGPQASGRLRDAFASLVEQLVQLLPGERALPSGGMGGGPGSPSANRFTLPLPSLWALRCLLHMELREEDLAMQRKVQLLPTLNELVRRLHGSEEDGGAHGWSESEAVKAEGSDAMRQLPRTVQLVYQTVATRVLLATPALGAPPKGAMARGSMRQLTRGSSSREVFATAPSGGDGSKKEMSAVLEDLVQRHLLDIAAASTGLRELLEYSASTALGADTSSDEWLSLERWTHASLALVFQFAVCRQGLASVLASDQGLRILFGALHIGSLRIARLVLRLLPHVLAHRPLTELPPSLFEEPTDADGGGSATVGSSPPAGTPALVPFLLALIADQYIEQSAETGGGALFSSRVLWRSSAVRSAYASEVVVLLRRLATSGALAPEELGKALAAMLAGLPAVVDSLQADPSADALRKSGAIVGAMHCLGALCVLGGSLPSLFVGCRVAVEADEGDVSAGSQEGMLVRWDGAEDSAALVLLDTQISELRLLSVSALQLHPLDEAPLPPSSFSLSPALVGYFRPFFPKMVEVLGGSQRIVVLKTELQSAFLFGLLQTRALKALQELLRHPASMRVVLDSGLLPAIMVSAATPVPLLGIHHTDSLQVRLTLLEQMHVEAASAARFAKAYATAARSFRSQRNRLPASAGSASAGSGTPRSPRPSTGSAYSASLPSQATAAEGSNLGLLKQRLDNLVSMGFDPMLCQKAVMKFGDDVNSAITWLTDDQAQQEQRRQMHRSPSWEKADNLASMMGFSSAVCKKALEKNQNDVNRAANWLLEHGPAAEEELDNAPEEVTLVAAADADEAEEEDDDRGEAAPRRPNVVLRTVSFRPGGLSRVPTMQGRRGSVNVDSVNVELLTSGPDETDASQAEGQDEFQSAALSPPPPLPGETMLDAASREGGAPLSRRLSRANAADEPMPPLRPEEVLVGRLLRPTPLAANRNAVVASMFEGLEMVRLIARAAETDGLELRDRHLRHCQRAEASLAAIFPELRQLGANSSGLNAVSGAAHTALAIMLLRQALVYLLADMGTLQQSHADRASAFKLDQLGQPRDLLDLLKLAYHSSGGSAAGGGVGGAALGAPVGRGGNSSPFAKLWGLMESLVRPDNEAVQLPAVLQALPRLLRDDALKHLRRELSATATTQSPHPLSEKQTKLRSVAKLQVAGASQMMLHLDARSNLPGSACLRFCSDEAGKEIVAQWQGTATGWSNRLVHGDTLWVHLEGEVPLKELRKKPWGFSVRVSAAGWMPPDVESGALDAPLAIGWPLLELLSAHRPTELLTKDTYRALTRCVHRAEDDGPYRALAASLLLRLLKLPSTALSLEMREHDPRELWPLEPLLSLSSVVEQHNRPDGGTVDRISGLLAPHVQLCAELVAQAHLRASKERAPPRRPSWVEAILELSAAALYFGHVAKSAGGGEGALPVPALPERWVDRVSEKMGASPIQVAECLAVPWPVEKYAALIKYAYNVAAIKVPVPEPGRAKERAKPSELPPAELPALREGGGGRIEGTSVGELRCRHALLQTFNTALMNQMALVWTGYADRPHTLGAELCGLRELIFPDVKHKLWCAALDATAPIQEPKYFKEHPPPIAVINRHRAGKERSDRRARMRHSIFAQLHAQLQFVPSSALQRRDRSFKVKFSGEAADDYGGPYREVLTSLCGELQTPATLPMLLLSPNGQHSLGSNRDKYIMDPAATTAELLKWFEFLGALCAMALLQQDTVLSLNLCSVVWKQLVQSAPDHTDLAGYDEMACQSLLKMADCEAEGIDEGLFGDLFFETFTTQLSNGATVEVCEGGANLDVTFANRRRFCDLVMRARLHEGHAQAHAMLRGLNALLPARLLPLFTHTELELMTCGAPDIDIGILRKHTRYGVSVDPAKDEHIALLWRVLEAFSADQRSKFLTFIWSRNRLPQTDEEWGDQCMKVHTLETSTPDHHFPVSHTCFFSVEWPRYTSFKVAKEKLLYAIVNCTDMDMDATAEGRANAAMSFEDPE</sequence>
<keyword evidence="7" id="KW-1185">Reference proteome</keyword>
<dbReference type="Gene3D" id="3.90.1750.10">
    <property type="entry name" value="Hect, E3 ligase catalytic domains"/>
    <property type="match status" value="1"/>
</dbReference>
<accession>A0A0M0JWV7</accession>
<gene>
    <name evidence="6" type="ORF">Ctob_002395</name>
</gene>
<feature type="domain" description="HECT" evidence="5">
    <location>
        <begin position="1676"/>
        <end position="2033"/>
    </location>
</feature>
<feature type="region of interest" description="Disordered" evidence="3">
    <location>
        <begin position="914"/>
        <end position="976"/>
    </location>
</feature>
<dbReference type="Gene3D" id="3.30.2160.10">
    <property type="entry name" value="Hect, E3 ligase catalytic domain"/>
    <property type="match status" value="1"/>
</dbReference>
<evidence type="ECO:0000259" key="5">
    <source>
        <dbReference type="PROSITE" id="PS50237"/>
    </source>
</evidence>
<dbReference type="InterPro" id="IPR009060">
    <property type="entry name" value="UBA-like_sf"/>
</dbReference>
<dbReference type="InterPro" id="IPR035983">
    <property type="entry name" value="Hect_E3_ubiquitin_ligase"/>
</dbReference>
<dbReference type="PANTHER" id="PTHR46654">
    <property type="entry name" value="E3 UBIQUITIN-PROTEIN LIGASE HECTD3"/>
    <property type="match status" value="1"/>
</dbReference>
<dbReference type="Proteomes" id="UP000037460">
    <property type="component" value="Unassembled WGS sequence"/>
</dbReference>
<dbReference type="SUPFAM" id="SSF46934">
    <property type="entry name" value="UBA-like"/>
    <property type="match status" value="2"/>
</dbReference>
<dbReference type="Gene3D" id="1.10.8.10">
    <property type="entry name" value="DNA helicase RuvA subunit, C-terminal domain"/>
    <property type="match status" value="2"/>
</dbReference>
<feature type="region of interest" description="Disordered" evidence="3">
    <location>
        <begin position="223"/>
        <end position="242"/>
    </location>
</feature>
<feature type="domain" description="UBA" evidence="4">
    <location>
        <begin position="741"/>
        <end position="781"/>
    </location>
</feature>
<proteinExistence type="predicted"/>
<evidence type="ECO:0000313" key="7">
    <source>
        <dbReference type="Proteomes" id="UP000037460"/>
    </source>
</evidence>
<keyword evidence="1 2" id="KW-0833">Ubl conjugation pathway</keyword>
<name>A0A0M0JWV7_9EUKA</name>
<feature type="domain" description="UBA" evidence="4">
    <location>
        <begin position="807"/>
        <end position="835"/>
    </location>
</feature>
<feature type="compositionally biased region" description="Low complexity" evidence="3">
    <location>
        <begin position="701"/>
        <end position="711"/>
    </location>
</feature>
<evidence type="ECO:0000259" key="4">
    <source>
        <dbReference type="PROSITE" id="PS50030"/>
    </source>
</evidence>
<dbReference type="SUPFAM" id="SSF56204">
    <property type="entry name" value="Hect, E3 ligase catalytic domain"/>
    <property type="match status" value="1"/>
</dbReference>
<dbReference type="InterPro" id="IPR000569">
    <property type="entry name" value="HECT_dom"/>
</dbReference>
<evidence type="ECO:0000256" key="3">
    <source>
        <dbReference type="SAM" id="MobiDB-lite"/>
    </source>
</evidence>
<dbReference type="Pfam" id="PF22562">
    <property type="entry name" value="UBA_7"/>
    <property type="match status" value="1"/>
</dbReference>
<dbReference type="SMART" id="SM00119">
    <property type="entry name" value="HECTc"/>
    <property type="match status" value="1"/>
</dbReference>
<dbReference type="CDD" id="cd14297">
    <property type="entry name" value="UBA2_spUBP14_like"/>
    <property type="match status" value="1"/>
</dbReference>
<dbReference type="Pfam" id="PF00632">
    <property type="entry name" value="HECT"/>
    <property type="match status" value="1"/>
</dbReference>
<evidence type="ECO:0000313" key="6">
    <source>
        <dbReference type="EMBL" id="KOO30812.1"/>
    </source>
</evidence>
<dbReference type="SMART" id="SM00165">
    <property type="entry name" value="UBA"/>
    <property type="match status" value="2"/>
</dbReference>
<reference evidence="7" key="1">
    <citation type="journal article" date="2015" name="PLoS Genet.">
        <title>Genome Sequence and Transcriptome Analyses of Chrysochromulina tobin: Metabolic Tools for Enhanced Algal Fitness in the Prominent Order Prymnesiales (Haptophyceae).</title>
        <authorList>
            <person name="Hovde B.T."/>
            <person name="Deodato C.R."/>
            <person name="Hunsperger H.M."/>
            <person name="Ryken S.A."/>
            <person name="Yost W."/>
            <person name="Jha R.K."/>
            <person name="Patterson J."/>
            <person name="Monnat R.J. Jr."/>
            <person name="Barlow S.B."/>
            <person name="Starkenburg S.R."/>
            <person name="Cattolico R.A."/>
        </authorList>
    </citation>
    <scope>NUCLEOTIDE SEQUENCE</scope>
    <source>
        <strain evidence="7">CCMP291</strain>
    </source>
</reference>
<evidence type="ECO:0000256" key="1">
    <source>
        <dbReference type="ARBA" id="ARBA00022786"/>
    </source>
</evidence>
<dbReference type="Gene3D" id="3.30.2410.10">
    <property type="entry name" value="Hect, E3 ligase catalytic domain"/>
    <property type="match status" value="1"/>
</dbReference>
<feature type="compositionally biased region" description="Polar residues" evidence="3">
    <location>
        <begin position="717"/>
        <end position="730"/>
    </location>
</feature>
<dbReference type="InterPro" id="IPR015940">
    <property type="entry name" value="UBA"/>
</dbReference>
<comment type="caution">
    <text evidence="6">The sequence shown here is derived from an EMBL/GenBank/DDBJ whole genome shotgun (WGS) entry which is preliminary data.</text>
</comment>
<dbReference type="PROSITE" id="PS50030">
    <property type="entry name" value="UBA"/>
    <property type="match status" value="2"/>
</dbReference>
<feature type="region of interest" description="Disordered" evidence="3">
    <location>
        <begin position="696"/>
        <end position="730"/>
    </location>
</feature>
<feature type="region of interest" description="Disordered" evidence="3">
    <location>
        <begin position="358"/>
        <end position="377"/>
    </location>
</feature>
<organism evidence="6 7">
    <name type="scientific">Chrysochromulina tobinii</name>
    <dbReference type="NCBI Taxonomy" id="1460289"/>
    <lineage>
        <taxon>Eukaryota</taxon>
        <taxon>Haptista</taxon>
        <taxon>Haptophyta</taxon>
        <taxon>Prymnesiophyceae</taxon>
        <taxon>Prymnesiales</taxon>
        <taxon>Chrysochromulinaceae</taxon>
        <taxon>Chrysochromulina</taxon>
    </lineage>
</organism>
<evidence type="ECO:0000256" key="2">
    <source>
        <dbReference type="PROSITE-ProRule" id="PRU00104"/>
    </source>
</evidence>
<protein>
    <submittedName>
        <fullName evidence="6">Hect e3 ubiquitin</fullName>
    </submittedName>
</protein>
<dbReference type="GO" id="GO:0004842">
    <property type="term" value="F:ubiquitin-protein transferase activity"/>
    <property type="evidence" value="ECO:0007669"/>
    <property type="project" value="InterPro"/>
</dbReference>
<dbReference type="PANTHER" id="PTHR46654:SF1">
    <property type="entry name" value="E3 UBIQUITIN-PROTEIN LIGASE HECTD3"/>
    <property type="match status" value="1"/>
</dbReference>
<feature type="region of interest" description="Disordered" evidence="3">
    <location>
        <begin position="1531"/>
        <end position="1554"/>
    </location>
</feature>
<dbReference type="EMBL" id="JWZX01002158">
    <property type="protein sequence ID" value="KOO30812.1"/>
    <property type="molecule type" value="Genomic_DNA"/>
</dbReference>
<dbReference type="InterPro" id="IPR042469">
    <property type="entry name" value="HECTD3"/>
</dbReference>
<dbReference type="PROSITE" id="PS50237">
    <property type="entry name" value="HECT"/>
    <property type="match status" value="1"/>
</dbReference>
<dbReference type="OrthoDB" id="239701at2759"/>